<evidence type="ECO:0000313" key="2">
    <source>
        <dbReference type="Proteomes" id="UP000007819"/>
    </source>
</evidence>
<dbReference type="Pfam" id="PF00071">
    <property type="entry name" value="Ras"/>
    <property type="match status" value="1"/>
</dbReference>
<dbReference type="SUPFAM" id="SSF52540">
    <property type="entry name" value="P-loop containing nucleoside triphosphate hydrolases"/>
    <property type="match status" value="1"/>
</dbReference>
<protein>
    <submittedName>
        <fullName evidence="1">Uncharacterized protein</fullName>
    </submittedName>
</protein>
<dbReference type="InterPro" id="IPR027417">
    <property type="entry name" value="P-loop_NTPase"/>
</dbReference>
<dbReference type="GO" id="GO:0005525">
    <property type="term" value="F:GTP binding"/>
    <property type="evidence" value="ECO:0007669"/>
    <property type="project" value="InterPro"/>
</dbReference>
<dbReference type="GO" id="GO:0005096">
    <property type="term" value="F:GTPase activator activity"/>
    <property type="evidence" value="ECO:0007669"/>
    <property type="project" value="TreeGrafter"/>
</dbReference>
<dbReference type="InterPro" id="IPR001806">
    <property type="entry name" value="Small_GTPase"/>
</dbReference>
<name>A0A8R1W7B4_ACYPI</name>
<dbReference type="PANTHER" id="PTHR46005:SF4">
    <property type="entry name" value="RHO GTPASE-ACTIVATING PROTEIN 190"/>
    <property type="match status" value="1"/>
</dbReference>
<dbReference type="GO" id="GO:0005829">
    <property type="term" value="C:cytosol"/>
    <property type="evidence" value="ECO:0007669"/>
    <property type="project" value="TreeGrafter"/>
</dbReference>
<dbReference type="EnsemblMetazoa" id="XM_003248474.4">
    <property type="protein sequence ID" value="XP_003248522.2"/>
    <property type="gene ID" value="LOC100576017"/>
</dbReference>
<dbReference type="GeneID" id="100576017"/>
<dbReference type="PANTHER" id="PTHR46005">
    <property type="entry name" value="RHO GTPASE-ACTIVATING PROTEIN 190"/>
    <property type="match status" value="1"/>
</dbReference>
<sequence length="345" mass="39687">MSYQRFKDNTFCRMEKQYVKKTDIPRYINVAVVGLSGAEKEKGAVGVGKSCLCNRFMRSSSNDFEEDHNSLLSNSDFSGRVVNNDNFLYWGEVIKTSTEGTEYTFRVIEQTEFIDDSTFQPFNGVKMDPYIKRCVATKIESAEKLMYICRSQLGIEEKFEQKVLPSGKFNVDGFLCVFDVSVVPGRSIEKQLETVTNILKNIKDTTKPVVLVTTKNDELNESYVQEVQKLVSRKEFKKAIPIVETSACLNVNVDAAFIALAHIIDRFKGRTKIVPYLESVKDYKLLMQTRRWYNYKRTDNFENVEDDRGRHSLYDMYDDTSLTPANVSFTLISSNQKQKNPNYIS</sequence>
<accession>A0A8R1W7B4</accession>
<dbReference type="RefSeq" id="XP_003248522.2">
    <property type="nucleotide sequence ID" value="XM_003248474.4"/>
</dbReference>
<dbReference type="GO" id="GO:0008361">
    <property type="term" value="P:regulation of cell size"/>
    <property type="evidence" value="ECO:0007669"/>
    <property type="project" value="TreeGrafter"/>
</dbReference>
<dbReference type="PRINTS" id="PR00449">
    <property type="entry name" value="RASTRNSFRMNG"/>
</dbReference>
<dbReference type="KEGG" id="api:100576017"/>
<dbReference type="AlphaFoldDB" id="A0A8R1W7B4"/>
<organism evidence="1 2">
    <name type="scientific">Acyrthosiphon pisum</name>
    <name type="common">Pea aphid</name>
    <dbReference type="NCBI Taxonomy" id="7029"/>
    <lineage>
        <taxon>Eukaryota</taxon>
        <taxon>Metazoa</taxon>
        <taxon>Ecdysozoa</taxon>
        <taxon>Arthropoda</taxon>
        <taxon>Hexapoda</taxon>
        <taxon>Insecta</taxon>
        <taxon>Pterygota</taxon>
        <taxon>Neoptera</taxon>
        <taxon>Paraneoptera</taxon>
        <taxon>Hemiptera</taxon>
        <taxon>Sternorrhyncha</taxon>
        <taxon>Aphidomorpha</taxon>
        <taxon>Aphidoidea</taxon>
        <taxon>Aphididae</taxon>
        <taxon>Macrosiphini</taxon>
        <taxon>Acyrthosiphon</taxon>
    </lineage>
</organism>
<dbReference type="Proteomes" id="UP000007819">
    <property type="component" value="Chromosome A2"/>
</dbReference>
<dbReference type="GO" id="GO:0003924">
    <property type="term" value="F:GTPase activity"/>
    <property type="evidence" value="ECO:0007669"/>
    <property type="project" value="InterPro"/>
</dbReference>
<dbReference type="OMA" id="RINDHYM"/>
<dbReference type="GO" id="GO:0050770">
    <property type="term" value="P:regulation of axonogenesis"/>
    <property type="evidence" value="ECO:0007669"/>
    <property type="project" value="TreeGrafter"/>
</dbReference>
<keyword evidence="2" id="KW-1185">Reference proteome</keyword>
<reference evidence="2" key="1">
    <citation type="submission" date="2010-06" db="EMBL/GenBank/DDBJ databases">
        <authorList>
            <person name="Jiang H."/>
            <person name="Abraham K."/>
            <person name="Ali S."/>
            <person name="Alsbrooks S.L."/>
            <person name="Anim B.N."/>
            <person name="Anosike U.S."/>
            <person name="Attaway T."/>
            <person name="Bandaranaike D.P."/>
            <person name="Battles P.K."/>
            <person name="Bell S.N."/>
            <person name="Bell A.V."/>
            <person name="Beltran B."/>
            <person name="Bickham C."/>
            <person name="Bustamante Y."/>
            <person name="Caleb T."/>
            <person name="Canada A."/>
            <person name="Cardenas V."/>
            <person name="Carter K."/>
            <person name="Chacko J."/>
            <person name="Chandrabose M.N."/>
            <person name="Chavez D."/>
            <person name="Chavez A."/>
            <person name="Chen L."/>
            <person name="Chu H.-S."/>
            <person name="Claassen K.J."/>
            <person name="Cockrell R."/>
            <person name="Collins M."/>
            <person name="Cooper J.A."/>
            <person name="Cree A."/>
            <person name="Curry S.M."/>
            <person name="Da Y."/>
            <person name="Dao M.D."/>
            <person name="Das B."/>
            <person name="Davila M.-L."/>
            <person name="Davy-Carroll L."/>
            <person name="Denson S."/>
            <person name="Dinh H."/>
            <person name="Ebong V.E."/>
            <person name="Edwards J.R."/>
            <person name="Egan A."/>
            <person name="El-Daye J."/>
            <person name="Escobedo L."/>
            <person name="Fernandez S."/>
            <person name="Fernando P.R."/>
            <person name="Flagg N."/>
            <person name="Forbes L.D."/>
            <person name="Fowler R.G."/>
            <person name="Fu Q."/>
            <person name="Gabisi R.A."/>
            <person name="Ganer J."/>
            <person name="Garbino Pronczuk A."/>
            <person name="Garcia R.M."/>
            <person name="Garner T."/>
            <person name="Garrett T.E."/>
            <person name="Gonzalez D.A."/>
            <person name="Hamid H."/>
            <person name="Hawkins E.S."/>
            <person name="Hirani K."/>
            <person name="Hogues M.E."/>
            <person name="Hollins B."/>
            <person name="Hsiao C.-H."/>
            <person name="Jabil R."/>
            <person name="James M.L."/>
            <person name="Jhangiani S.N."/>
            <person name="Johnson B."/>
            <person name="Johnson Q."/>
            <person name="Joshi V."/>
            <person name="Kalu J.B."/>
            <person name="Kam C."/>
            <person name="Kashfia A."/>
            <person name="Keebler J."/>
            <person name="Kisamo H."/>
            <person name="Kovar C.L."/>
            <person name="Lago L.A."/>
            <person name="Lai C.-Y."/>
            <person name="Laidlaw J."/>
            <person name="Lara F."/>
            <person name="Le T.-K."/>
            <person name="Lee S.L."/>
            <person name="Legall F.H."/>
            <person name="Lemon S.J."/>
            <person name="Lewis L.R."/>
            <person name="Li B."/>
            <person name="Liu Y."/>
            <person name="Liu Y.-S."/>
            <person name="Lopez J."/>
            <person name="Lozado R.J."/>
            <person name="Lu J."/>
            <person name="Madu R.C."/>
            <person name="Maheshwari M."/>
            <person name="Maheshwari R."/>
            <person name="Malloy K."/>
            <person name="Martinez E."/>
            <person name="Mathew T."/>
            <person name="Mercado I.C."/>
            <person name="Mercado C."/>
            <person name="Meyer B."/>
            <person name="Montgomery K."/>
            <person name="Morgan M.B."/>
            <person name="Munidasa M."/>
            <person name="Nazareth L.V."/>
            <person name="Nelson J."/>
            <person name="Ng B.M."/>
            <person name="Nguyen N.B."/>
            <person name="Nguyen P.Q."/>
            <person name="Nguyen T."/>
            <person name="Obregon M."/>
            <person name="Okwuonu G.O."/>
            <person name="Onwere C.G."/>
            <person name="Orozco G."/>
            <person name="Parra A."/>
            <person name="Patel S."/>
            <person name="Patil S."/>
            <person name="Perez A."/>
            <person name="Perez Y."/>
            <person name="Pham C."/>
            <person name="Primus E.L."/>
            <person name="Pu L.-L."/>
            <person name="Puazo M."/>
            <person name="Qin X."/>
            <person name="Quiroz J.B."/>
            <person name="Reese J."/>
            <person name="Richards S."/>
            <person name="Rives C.M."/>
            <person name="Robberts R."/>
            <person name="Ruiz S.J."/>
            <person name="Ruiz M.J."/>
            <person name="Santibanez J."/>
            <person name="Schneider B.W."/>
            <person name="Sisson I."/>
            <person name="Smith M."/>
            <person name="Sodergren E."/>
            <person name="Song X.-Z."/>
            <person name="Song B.B."/>
            <person name="Summersgill H."/>
            <person name="Thelus R."/>
            <person name="Thornton R.D."/>
            <person name="Trejos Z.Y."/>
            <person name="Usmani K."/>
            <person name="Vattathil S."/>
            <person name="Villasana D."/>
            <person name="Walker D.L."/>
            <person name="Wang S."/>
            <person name="Wang K."/>
            <person name="White C.S."/>
            <person name="Williams A.C."/>
            <person name="Williamson J."/>
            <person name="Wilson K."/>
            <person name="Woghiren I.O."/>
            <person name="Woodworth J.R."/>
            <person name="Worley K.C."/>
            <person name="Wright R.A."/>
            <person name="Wu W."/>
            <person name="Young L."/>
            <person name="Zhang L."/>
            <person name="Zhang J."/>
            <person name="Zhu Y."/>
            <person name="Muzny D.M."/>
            <person name="Weinstock G."/>
            <person name="Gibbs R.A."/>
        </authorList>
    </citation>
    <scope>NUCLEOTIDE SEQUENCE [LARGE SCALE GENOMIC DNA]</scope>
    <source>
        <strain evidence="2">LSR1</strain>
    </source>
</reference>
<dbReference type="GO" id="GO:0007266">
    <property type="term" value="P:Rho protein signal transduction"/>
    <property type="evidence" value="ECO:0007669"/>
    <property type="project" value="TreeGrafter"/>
</dbReference>
<proteinExistence type="predicted"/>
<dbReference type="InterPro" id="IPR051978">
    <property type="entry name" value="Rho-GAP_domain"/>
</dbReference>
<reference evidence="1" key="2">
    <citation type="submission" date="2022-06" db="UniProtKB">
        <authorList>
            <consortium name="EnsemblMetazoa"/>
        </authorList>
    </citation>
    <scope>IDENTIFICATION</scope>
</reference>
<evidence type="ECO:0000313" key="1">
    <source>
        <dbReference type="EnsemblMetazoa" id="XP_003248522.2"/>
    </source>
</evidence>
<dbReference type="OrthoDB" id="9994905at2759"/>
<dbReference type="Gene3D" id="3.40.50.300">
    <property type="entry name" value="P-loop containing nucleotide triphosphate hydrolases"/>
    <property type="match status" value="1"/>
</dbReference>